<dbReference type="PROSITE" id="PS50157">
    <property type="entry name" value="ZINC_FINGER_C2H2_2"/>
    <property type="match status" value="2"/>
</dbReference>
<dbReference type="GO" id="GO:0005634">
    <property type="term" value="C:nucleus"/>
    <property type="evidence" value="ECO:0007669"/>
    <property type="project" value="UniProtKB-SubCell"/>
</dbReference>
<evidence type="ECO:0000256" key="5">
    <source>
        <dbReference type="ARBA" id="ARBA00022737"/>
    </source>
</evidence>
<keyword evidence="9" id="KW-0238">DNA-binding</keyword>
<dbReference type="EMBL" id="HE650828">
    <property type="protein sequence ID" value="CCF59560.1"/>
    <property type="molecule type" value="Genomic_DNA"/>
</dbReference>
<keyword evidence="7" id="KW-0862">Zinc</keyword>
<dbReference type="GeneID" id="13887557"/>
<evidence type="ECO:0000256" key="9">
    <source>
        <dbReference type="ARBA" id="ARBA00023125"/>
    </source>
</evidence>
<keyword evidence="15" id="KW-1185">Reference proteome</keyword>
<comment type="subcellular location">
    <subcellularLocation>
        <location evidence="1">Nucleus</location>
    </subcellularLocation>
</comment>
<feature type="domain" description="C2H2-type" evidence="13">
    <location>
        <begin position="211"/>
        <end position="238"/>
    </location>
</feature>
<dbReference type="InterPro" id="IPR050527">
    <property type="entry name" value="Snail/Krueppel_Znf"/>
</dbReference>
<dbReference type="InterPro" id="IPR036236">
    <property type="entry name" value="Znf_C2H2_sf"/>
</dbReference>
<dbReference type="GO" id="GO:0000978">
    <property type="term" value="F:RNA polymerase II cis-regulatory region sequence-specific DNA binding"/>
    <property type="evidence" value="ECO:0007669"/>
    <property type="project" value="TreeGrafter"/>
</dbReference>
<dbReference type="PROSITE" id="PS00028">
    <property type="entry name" value="ZINC_FINGER_C2H2_1"/>
    <property type="match status" value="1"/>
</dbReference>
<dbReference type="HOGENOM" id="CLU_040688_1_0_1"/>
<accession>H2AZ04</accession>
<keyword evidence="8" id="KW-0805">Transcription regulation</keyword>
<evidence type="ECO:0000313" key="15">
    <source>
        <dbReference type="Proteomes" id="UP000005220"/>
    </source>
</evidence>
<dbReference type="PANTHER" id="PTHR24388">
    <property type="entry name" value="ZINC FINGER PROTEIN"/>
    <property type="match status" value="1"/>
</dbReference>
<evidence type="ECO:0000259" key="13">
    <source>
        <dbReference type="PROSITE" id="PS50157"/>
    </source>
</evidence>
<keyword evidence="3" id="KW-0678">Repressor</keyword>
<keyword evidence="4" id="KW-0479">Metal-binding</keyword>
<evidence type="ECO:0000256" key="6">
    <source>
        <dbReference type="ARBA" id="ARBA00022771"/>
    </source>
</evidence>
<dbReference type="Gene3D" id="3.30.160.60">
    <property type="entry name" value="Classic Zinc Finger"/>
    <property type="match status" value="1"/>
</dbReference>
<feature type="domain" description="C2H2-type" evidence="13">
    <location>
        <begin position="183"/>
        <end position="210"/>
    </location>
</feature>
<evidence type="ECO:0000256" key="2">
    <source>
        <dbReference type="ARBA" id="ARBA00006991"/>
    </source>
</evidence>
<sequence length="264" mass="30718">MTKRKNFPRYLHIVKVKTAYKRWISSRDYHPLHSYYSYSYHQHISYIHQQMTEEAIFFKQAAEAIIATSLNISNVNPTIRELLHRIQDKNVDFDEVIKKLAKTQERITPTQINFEDAALPYDNHKRLSDGLQFPSQTEITSQPVFTGFMEPSSGYGEDSKGSSYSKRVHKVKKKEVEQLVAKFPCSKCDLIFTRLADLKRHEKAHTLLLPHICSQCGKGFARKDALKRHFDTLTCKRNRSRLEEITNGKVDEFLERAKREGVGL</sequence>
<evidence type="ECO:0000256" key="1">
    <source>
        <dbReference type="ARBA" id="ARBA00004123"/>
    </source>
</evidence>
<evidence type="ECO:0000313" key="14">
    <source>
        <dbReference type="EMBL" id="CCF59560.1"/>
    </source>
</evidence>
<comment type="similarity">
    <text evidence="2">Belongs to the krueppel C2H2-type zinc-finger protein family.</text>
</comment>
<proteinExistence type="inferred from homology"/>
<dbReference type="eggNOG" id="KOG1721">
    <property type="taxonomic scope" value="Eukaryota"/>
</dbReference>
<keyword evidence="10" id="KW-0804">Transcription</keyword>
<dbReference type="Proteomes" id="UP000005220">
    <property type="component" value="Chromosome 8"/>
</dbReference>
<dbReference type="GO" id="GO:0008270">
    <property type="term" value="F:zinc ion binding"/>
    <property type="evidence" value="ECO:0007669"/>
    <property type="project" value="UniProtKB-KW"/>
</dbReference>
<keyword evidence="5" id="KW-0677">Repeat</keyword>
<dbReference type="AlphaFoldDB" id="H2AZ04"/>
<organism evidence="14 15">
    <name type="scientific">Kazachstania africana (strain ATCC 22294 / BCRC 22015 / CBS 2517 / CECT 1963 / NBRC 1671 / NRRL Y-8276)</name>
    <name type="common">Yeast</name>
    <name type="synonym">Kluyveromyces africanus</name>
    <dbReference type="NCBI Taxonomy" id="1071382"/>
    <lineage>
        <taxon>Eukaryota</taxon>
        <taxon>Fungi</taxon>
        <taxon>Dikarya</taxon>
        <taxon>Ascomycota</taxon>
        <taxon>Saccharomycotina</taxon>
        <taxon>Saccharomycetes</taxon>
        <taxon>Saccharomycetales</taxon>
        <taxon>Saccharomycetaceae</taxon>
        <taxon>Kazachstania</taxon>
    </lineage>
</organism>
<dbReference type="SMART" id="SM00355">
    <property type="entry name" value="ZnF_C2H2"/>
    <property type="match status" value="2"/>
</dbReference>
<dbReference type="InterPro" id="IPR013087">
    <property type="entry name" value="Znf_C2H2_type"/>
</dbReference>
<reference evidence="14 15" key="1">
    <citation type="journal article" date="2011" name="Proc. Natl. Acad. Sci. U.S.A.">
        <title>Evolutionary erosion of yeast sex chromosomes by mating-type switching accidents.</title>
        <authorList>
            <person name="Gordon J.L."/>
            <person name="Armisen D."/>
            <person name="Proux-Wera E."/>
            <person name="Oheigeartaigh S.S."/>
            <person name="Byrne K.P."/>
            <person name="Wolfe K.H."/>
        </authorList>
    </citation>
    <scope>NUCLEOTIDE SEQUENCE [LARGE SCALE GENOMIC DNA]</scope>
    <source>
        <strain evidence="15">ATCC 22294 / BCRC 22015 / CBS 2517 / CECT 1963 / NBRC 1671 / NRRL Y-8276</strain>
    </source>
</reference>
<evidence type="ECO:0000256" key="11">
    <source>
        <dbReference type="ARBA" id="ARBA00023242"/>
    </source>
</evidence>
<dbReference type="GO" id="GO:0000981">
    <property type="term" value="F:DNA-binding transcription factor activity, RNA polymerase II-specific"/>
    <property type="evidence" value="ECO:0007669"/>
    <property type="project" value="TreeGrafter"/>
</dbReference>
<dbReference type="KEGG" id="kaf:KAFR_0H01500"/>
<dbReference type="FunFam" id="3.30.160.60:FF:000100">
    <property type="entry name" value="Zinc finger 45-like"/>
    <property type="match status" value="1"/>
</dbReference>
<dbReference type="SUPFAM" id="SSF57667">
    <property type="entry name" value="beta-beta-alpha zinc fingers"/>
    <property type="match status" value="1"/>
</dbReference>
<dbReference type="PANTHER" id="PTHR24388:SF96">
    <property type="entry name" value="GENE, 32687-RELATED"/>
    <property type="match status" value="1"/>
</dbReference>
<dbReference type="OrthoDB" id="8922241at2759"/>
<name>H2AZ04_KAZAF</name>
<evidence type="ECO:0000256" key="7">
    <source>
        <dbReference type="ARBA" id="ARBA00022833"/>
    </source>
</evidence>
<evidence type="ECO:0000256" key="4">
    <source>
        <dbReference type="ARBA" id="ARBA00022723"/>
    </source>
</evidence>
<protein>
    <recommendedName>
        <fullName evidence="13">C2H2-type domain-containing protein</fullName>
    </recommendedName>
</protein>
<evidence type="ECO:0000256" key="3">
    <source>
        <dbReference type="ARBA" id="ARBA00022491"/>
    </source>
</evidence>
<dbReference type="STRING" id="1071382.H2AZ04"/>
<evidence type="ECO:0000256" key="8">
    <source>
        <dbReference type="ARBA" id="ARBA00023015"/>
    </source>
</evidence>
<dbReference type="RefSeq" id="XP_003958695.1">
    <property type="nucleotide sequence ID" value="XM_003958646.1"/>
</dbReference>
<dbReference type="Pfam" id="PF00096">
    <property type="entry name" value="zf-C2H2"/>
    <property type="match status" value="2"/>
</dbReference>
<keyword evidence="6 12" id="KW-0863">Zinc-finger</keyword>
<gene>
    <name evidence="14" type="primary">KAFR0H01500</name>
    <name evidence="14" type="ORF">KAFR_0H01500</name>
</gene>
<dbReference type="InParanoid" id="H2AZ04"/>
<keyword evidence="11" id="KW-0539">Nucleus</keyword>
<evidence type="ECO:0000256" key="12">
    <source>
        <dbReference type="PROSITE-ProRule" id="PRU00042"/>
    </source>
</evidence>
<evidence type="ECO:0000256" key="10">
    <source>
        <dbReference type="ARBA" id="ARBA00023163"/>
    </source>
</evidence>